<dbReference type="AlphaFoldDB" id="A0A9P6DBW9"/>
<evidence type="ECO:0000313" key="11">
    <source>
        <dbReference type="Proteomes" id="UP000807025"/>
    </source>
</evidence>
<feature type="signal peptide" evidence="9">
    <location>
        <begin position="1"/>
        <end position="23"/>
    </location>
</feature>
<feature type="binding site" evidence="7">
    <location>
        <position position="83"/>
    </location>
    <ligand>
        <name>Zn(2+)</name>
        <dbReference type="ChEBI" id="CHEBI:29105"/>
    </ligand>
</feature>
<dbReference type="GO" id="GO:0008270">
    <property type="term" value="F:zinc ion binding"/>
    <property type="evidence" value="ECO:0007669"/>
    <property type="project" value="UniProtKB-UniRule"/>
</dbReference>
<evidence type="ECO:0000256" key="3">
    <source>
        <dbReference type="ARBA" id="ARBA00022723"/>
    </source>
</evidence>
<keyword evidence="11" id="KW-1185">Reference proteome</keyword>
<comment type="caution">
    <text evidence="10">The sequence shown here is derived from an EMBL/GenBank/DDBJ whole genome shotgun (WGS) entry which is preliminary data.</text>
</comment>
<feature type="binding site" evidence="7">
    <location>
        <position position="81"/>
    </location>
    <ligand>
        <name>Zn(2+)</name>
        <dbReference type="ChEBI" id="CHEBI:29105"/>
    </ligand>
</feature>
<evidence type="ECO:0000256" key="1">
    <source>
        <dbReference type="ARBA" id="ARBA00006217"/>
    </source>
</evidence>
<dbReference type="GO" id="GO:0071244">
    <property type="term" value="P:cellular response to carbon dioxide"/>
    <property type="evidence" value="ECO:0007669"/>
    <property type="project" value="TreeGrafter"/>
</dbReference>
<dbReference type="SUPFAM" id="SSF53056">
    <property type="entry name" value="beta-carbonic anhydrase, cab"/>
    <property type="match status" value="1"/>
</dbReference>
<feature type="binding site" evidence="7">
    <location>
        <position position="137"/>
    </location>
    <ligand>
        <name>Zn(2+)</name>
        <dbReference type="ChEBI" id="CHEBI:29105"/>
    </ligand>
</feature>
<evidence type="ECO:0000256" key="6">
    <source>
        <dbReference type="ARBA" id="ARBA00048348"/>
    </source>
</evidence>
<evidence type="ECO:0000256" key="2">
    <source>
        <dbReference type="ARBA" id="ARBA00012925"/>
    </source>
</evidence>
<evidence type="ECO:0000313" key="10">
    <source>
        <dbReference type="EMBL" id="KAF9499072.1"/>
    </source>
</evidence>
<dbReference type="EC" id="4.2.1.1" evidence="2 8"/>
<comment type="catalytic activity">
    <reaction evidence="6 8">
        <text>hydrogencarbonate + H(+) = CO2 + H2O</text>
        <dbReference type="Rhea" id="RHEA:10748"/>
        <dbReference type="ChEBI" id="CHEBI:15377"/>
        <dbReference type="ChEBI" id="CHEBI:15378"/>
        <dbReference type="ChEBI" id="CHEBI:16526"/>
        <dbReference type="ChEBI" id="CHEBI:17544"/>
        <dbReference type="EC" id="4.2.1.1"/>
    </reaction>
</comment>
<protein>
    <recommendedName>
        <fullName evidence="2 8">Carbonic anhydrase</fullName>
        <ecNumber evidence="2 8">4.2.1.1</ecNumber>
    </recommendedName>
    <alternativeName>
        <fullName evidence="8">Carbonate dehydratase</fullName>
    </alternativeName>
</protein>
<name>A0A9P6DBW9_PLEER</name>
<keyword evidence="5 8" id="KW-0456">Lyase</keyword>
<dbReference type="GO" id="GO:0034599">
    <property type="term" value="P:cellular response to oxidative stress"/>
    <property type="evidence" value="ECO:0007669"/>
    <property type="project" value="TreeGrafter"/>
</dbReference>
<dbReference type="Proteomes" id="UP000807025">
    <property type="component" value="Unassembled WGS sequence"/>
</dbReference>
<evidence type="ECO:0000256" key="4">
    <source>
        <dbReference type="ARBA" id="ARBA00022833"/>
    </source>
</evidence>
<dbReference type="EMBL" id="MU154534">
    <property type="protein sequence ID" value="KAF9499072.1"/>
    <property type="molecule type" value="Genomic_DNA"/>
</dbReference>
<dbReference type="Gene3D" id="3.40.1050.10">
    <property type="entry name" value="Carbonic anhydrase"/>
    <property type="match status" value="1"/>
</dbReference>
<dbReference type="OrthoDB" id="10248475at2759"/>
<comment type="cofactor">
    <cofactor evidence="7">
        <name>Zn(2+)</name>
        <dbReference type="ChEBI" id="CHEBI:29105"/>
    </cofactor>
    <text evidence="7">Binds 1 zinc ion per subunit.</text>
</comment>
<comment type="similarity">
    <text evidence="1 8">Belongs to the beta-class carbonic anhydrase family.</text>
</comment>
<gene>
    <name evidence="10" type="ORF">BDN71DRAFT_1503446</name>
</gene>
<keyword evidence="9" id="KW-0732">Signal</keyword>
<dbReference type="SMART" id="SM00947">
    <property type="entry name" value="Pro_CA"/>
    <property type="match status" value="1"/>
</dbReference>
<comment type="function">
    <text evidence="8">Reversible hydration of carbon dioxide.</text>
</comment>
<evidence type="ECO:0000256" key="5">
    <source>
        <dbReference type="ARBA" id="ARBA00023239"/>
    </source>
</evidence>
<evidence type="ECO:0000256" key="9">
    <source>
        <dbReference type="SAM" id="SignalP"/>
    </source>
</evidence>
<sequence length="254" mass="27876">MFPSSLGWSCFLLCVLFVLPGQSHVLFQDGGKGTNKLAAPTTVKGLLDSEKKFGQHLEKANPGFLQQSAASQKPTFMLLGCSDSRVSEGTIFHTEPGIMFAGRNVAAQYYDDDTNGNAVLTYATHHLGVQHIIVMGHYGCGGVAAAITSPMTSEKDAKDSIDHWVWPIRDTYLKKEIVELRDKNKKVKTVPTPTMDDPGYHALVEENVKENVKRVHGSKVVKSYSGKKITINGWVYDLSTAEIRDLNVTTSFGK</sequence>
<dbReference type="InterPro" id="IPR036874">
    <property type="entry name" value="Carbonic_anhydrase_sf"/>
</dbReference>
<feature type="chain" id="PRO_5040115074" description="Carbonic anhydrase" evidence="9">
    <location>
        <begin position="24"/>
        <end position="254"/>
    </location>
</feature>
<dbReference type="PANTHER" id="PTHR11002:SF76">
    <property type="entry name" value="CARBONIC ANHYDRASE"/>
    <property type="match status" value="1"/>
</dbReference>
<evidence type="ECO:0000256" key="8">
    <source>
        <dbReference type="RuleBase" id="RU003956"/>
    </source>
</evidence>
<dbReference type="InterPro" id="IPR001765">
    <property type="entry name" value="Carbonic_anhydrase"/>
</dbReference>
<feature type="binding site" evidence="7">
    <location>
        <position position="140"/>
    </location>
    <ligand>
        <name>Zn(2+)</name>
        <dbReference type="ChEBI" id="CHEBI:29105"/>
    </ligand>
</feature>
<dbReference type="PANTHER" id="PTHR11002">
    <property type="entry name" value="CARBONIC ANHYDRASE"/>
    <property type="match status" value="1"/>
</dbReference>
<organism evidence="10 11">
    <name type="scientific">Pleurotus eryngii</name>
    <name type="common">Boletus of the steppes</name>
    <dbReference type="NCBI Taxonomy" id="5323"/>
    <lineage>
        <taxon>Eukaryota</taxon>
        <taxon>Fungi</taxon>
        <taxon>Dikarya</taxon>
        <taxon>Basidiomycota</taxon>
        <taxon>Agaricomycotina</taxon>
        <taxon>Agaricomycetes</taxon>
        <taxon>Agaricomycetidae</taxon>
        <taxon>Agaricales</taxon>
        <taxon>Pleurotineae</taxon>
        <taxon>Pleurotaceae</taxon>
        <taxon>Pleurotus</taxon>
    </lineage>
</organism>
<dbReference type="Pfam" id="PF00484">
    <property type="entry name" value="Pro_CA"/>
    <property type="match status" value="1"/>
</dbReference>
<keyword evidence="4 7" id="KW-0862">Zinc</keyword>
<accession>A0A9P6DBW9</accession>
<dbReference type="GO" id="GO:0004089">
    <property type="term" value="F:carbonate dehydratase activity"/>
    <property type="evidence" value="ECO:0007669"/>
    <property type="project" value="UniProtKB-UniRule"/>
</dbReference>
<reference evidence="10" key="1">
    <citation type="submission" date="2020-11" db="EMBL/GenBank/DDBJ databases">
        <authorList>
            <consortium name="DOE Joint Genome Institute"/>
            <person name="Ahrendt S."/>
            <person name="Riley R."/>
            <person name="Andreopoulos W."/>
            <person name="Labutti K."/>
            <person name="Pangilinan J."/>
            <person name="Ruiz-Duenas F.J."/>
            <person name="Barrasa J.M."/>
            <person name="Sanchez-Garcia M."/>
            <person name="Camarero S."/>
            <person name="Miyauchi S."/>
            <person name="Serrano A."/>
            <person name="Linde D."/>
            <person name="Babiker R."/>
            <person name="Drula E."/>
            <person name="Ayuso-Fernandez I."/>
            <person name="Pacheco R."/>
            <person name="Padilla G."/>
            <person name="Ferreira P."/>
            <person name="Barriuso J."/>
            <person name="Kellner H."/>
            <person name="Castanera R."/>
            <person name="Alfaro M."/>
            <person name="Ramirez L."/>
            <person name="Pisabarro A.G."/>
            <person name="Kuo A."/>
            <person name="Tritt A."/>
            <person name="Lipzen A."/>
            <person name="He G."/>
            <person name="Yan M."/>
            <person name="Ng V."/>
            <person name="Cullen D."/>
            <person name="Martin F."/>
            <person name="Rosso M.-N."/>
            <person name="Henrissat B."/>
            <person name="Hibbett D."/>
            <person name="Martinez A.T."/>
            <person name="Grigoriev I.V."/>
        </authorList>
    </citation>
    <scope>NUCLEOTIDE SEQUENCE</scope>
    <source>
        <strain evidence="10">ATCC 90797</strain>
    </source>
</reference>
<evidence type="ECO:0000256" key="7">
    <source>
        <dbReference type="PIRSR" id="PIRSR601765-1"/>
    </source>
</evidence>
<proteinExistence type="inferred from homology"/>
<keyword evidence="3 7" id="KW-0479">Metal-binding</keyword>